<protein>
    <submittedName>
        <fullName evidence="2">Uncharacterized protein</fullName>
    </submittedName>
</protein>
<evidence type="ECO:0000313" key="2">
    <source>
        <dbReference type="EMBL" id="MFE9224591.1"/>
    </source>
</evidence>
<keyword evidence="3" id="KW-1185">Reference proteome</keyword>
<proteinExistence type="predicted"/>
<reference evidence="2 3" key="1">
    <citation type="submission" date="2024-10" db="EMBL/GenBank/DDBJ databases">
        <title>The Natural Products Discovery Center: Release of the First 8490 Sequenced Strains for Exploring Actinobacteria Biosynthetic Diversity.</title>
        <authorList>
            <person name="Kalkreuter E."/>
            <person name="Kautsar S.A."/>
            <person name="Yang D."/>
            <person name="Bader C.D."/>
            <person name="Teijaro C.N."/>
            <person name="Fluegel L."/>
            <person name="Davis C.M."/>
            <person name="Simpson J.R."/>
            <person name="Lauterbach L."/>
            <person name="Steele A.D."/>
            <person name="Gui C."/>
            <person name="Meng S."/>
            <person name="Li G."/>
            <person name="Viehrig K."/>
            <person name="Ye F."/>
            <person name="Su P."/>
            <person name="Kiefer A.F."/>
            <person name="Nichols A."/>
            <person name="Cepeda A.J."/>
            <person name="Yan W."/>
            <person name="Fan B."/>
            <person name="Jiang Y."/>
            <person name="Adhikari A."/>
            <person name="Zheng C.-J."/>
            <person name="Schuster L."/>
            <person name="Cowan T.M."/>
            <person name="Smanski M.J."/>
            <person name="Chevrette M.G."/>
            <person name="De Carvalho L.P.S."/>
            <person name="Shen B."/>
        </authorList>
    </citation>
    <scope>NUCLEOTIDE SEQUENCE [LARGE SCALE GENOMIC DNA]</scope>
    <source>
        <strain evidence="2 3">NPDC007066</strain>
    </source>
</reference>
<feature type="compositionally biased region" description="Basic and acidic residues" evidence="1">
    <location>
        <begin position="148"/>
        <end position="158"/>
    </location>
</feature>
<name>A0ABW6L9M7_9ACTN</name>
<feature type="region of interest" description="Disordered" evidence="1">
    <location>
        <begin position="139"/>
        <end position="158"/>
    </location>
</feature>
<dbReference type="RefSeq" id="WP_354740688.1">
    <property type="nucleotide sequence ID" value="NZ_JBIAFP010000004.1"/>
</dbReference>
<organism evidence="2 3">
    <name type="scientific">Streptomyces massasporeus</name>
    <dbReference type="NCBI Taxonomy" id="67324"/>
    <lineage>
        <taxon>Bacteria</taxon>
        <taxon>Bacillati</taxon>
        <taxon>Actinomycetota</taxon>
        <taxon>Actinomycetes</taxon>
        <taxon>Kitasatosporales</taxon>
        <taxon>Streptomycetaceae</taxon>
        <taxon>Streptomyces</taxon>
    </lineage>
</organism>
<dbReference type="Proteomes" id="UP001601288">
    <property type="component" value="Unassembled WGS sequence"/>
</dbReference>
<sequence>MFEIRVICEPSEADRITATLRSTFTTGTVRRSPSRTSGMERLYVTADHLRLTELWPTPEEAYATAPSIISEIGWTADQAATRPFGTTLGREFWLRKAALLDRIALTDEAEGRTSDAAQVATEAARRLLELDRDGDGCYGGTPYWPEHPQAEADPRAYARQEYAHWSKHQ</sequence>
<accession>A0ABW6L9M7</accession>
<evidence type="ECO:0000256" key="1">
    <source>
        <dbReference type="SAM" id="MobiDB-lite"/>
    </source>
</evidence>
<gene>
    <name evidence="2" type="ORF">ACFYM3_08145</name>
</gene>
<comment type="caution">
    <text evidence="2">The sequence shown here is derived from an EMBL/GenBank/DDBJ whole genome shotgun (WGS) entry which is preliminary data.</text>
</comment>
<evidence type="ECO:0000313" key="3">
    <source>
        <dbReference type="Proteomes" id="UP001601288"/>
    </source>
</evidence>
<dbReference type="EMBL" id="JBIAFP010000004">
    <property type="protein sequence ID" value="MFE9224591.1"/>
    <property type="molecule type" value="Genomic_DNA"/>
</dbReference>